<comment type="subcellular location">
    <subcellularLocation>
        <location evidence="1">Membrane</location>
    </subcellularLocation>
</comment>
<dbReference type="PROSITE" id="PS50835">
    <property type="entry name" value="IG_LIKE"/>
    <property type="match status" value="1"/>
</dbReference>
<feature type="domain" description="Ig-like" evidence="7">
    <location>
        <begin position="125"/>
        <end position="202"/>
    </location>
</feature>
<evidence type="ECO:0000256" key="3">
    <source>
        <dbReference type="ARBA" id="ARBA00023136"/>
    </source>
</evidence>
<dbReference type="InterPro" id="IPR013783">
    <property type="entry name" value="Ig-like_fold"/>
</dbReference>
<feature type="chain" id="PRO_5046159098" description="Ig-like domain-containing protein" evidence="6">
    <location>
        <begin position="17"/>
        <end position="256"/>
    </location>
</feature>
<dbReference type="Gene3D" id="2.60.40.10">
    <property type="entry name" value="Immunoglobulins"/>
    <property type="match status" value="2"/>
</dbReference>
<name>A0ABU7E253_9TELE</name>
<comment type="caution">
    <text evidence="8">The sequence shown here is derived from an EMBL/GenBank/DDBJ whole genome shotgun (WGS) entry which is preliminary data.</text>
</comment>
<dbReference type="PANTHER" id="PTHR12080:SF59">
    <property type="entry name" value="HEPATIC AND GLIAL CELL ADHESION MOLECULE"/>
    <property type="match status" value="1"/>
</dbReference>
<dbReference type="PANTHER" id="PTHR12080">
    <property type="entry name" value="SIGNALING LYMPHOCYTIC ACTIVATION MOLECULE"/>
    <property type="match status" value="1"/>
</dbReference>
<accession>A0ABU7E253</accession>
<keyword evidence="5" id="KW-0812">Transmembrane</keyword>
<dbReference type="EMBL" id="JAHUTJ010042949">
    <property type="protein sequence ID" value="MED6281367.1"/>
    <property type="molecule type" value="Genomic_DNA"/>
</dbReference>
<dbReference type="SUPFAM" id="SSF48726">
    <property type="entry name" value="Immunoglobulin"/>
    <property type="match status" value="1"/>
</dbReference>
<dbReference type="InterPro" id="IPR015631">
    <property type="entry name" value="CD2/SLAM_rcpt"/>
</dbReference>
<keyword evidence="3 5" id="KW-0472">Membrane</keyword>
<evidence type="ECO:0000256" key="1">
    <source>
        <dbReference type="ARBA" id="ARBA00004370"/>
    </source>
</evidence>
<evidence type="ECO:0000256" key="6">
    <source>
        <dbReference type="SAM" id="SignalP"/>
    </source>
</evidence>
<evidence type="ECO:0000259" key="7">
    <source>
        <dbReference type="PROSITE" id="PS50835"/>
    </source>
</evidence>
<feature type="signal peptide" evidence="6">
    <location>
        <begin position="1"/>
        <end position="16"/>
    </location>
</feature>
<feature type="transmembrane region" description="Helical" evidence="5">
    <location>
        <begin position="223"/>
        <end position="245"/>
    </location>
</feature>
<dbReference type="InterPro" id="IPR036179">
    <property type="entry name" value="Ig-like_dom_sf"/>
</dbReference>
<gene>
    <name evidence="8" type="ORF">CHARACLAT_020673</name>
</gene>
<keyword evidence="4" id="KW-0325">Glycoprotein</keyword>
<dbReference type="InterPro" id="IPR007110">
    <property type="entry name" value="Ig-like_dom"/>
</dbReference>
<evidence type="ECO:0000313" key="8">
    <source>
        <dbReference type="EMBL" id="MED6281367.1"/>
    </source>
</evidence>
<keyword evidence="9" id="KW-1185">Reference proteome</keyword>
<evidence type="ECO:0000256" key="5">
    <source>
        <dbReference type="SAM" id="Phobius"/>
    </source>
</evidence>
<proteinExistence type="predicted"/>
<dbReference type="Proteomes" id="UP001352852">
    <property type="component" value="Unassembled WGS sequence"/>
</dbReference>
<evidence type="ECO:0000256" key="4">
    <source>
        <dbReference type="ARBA" id="ARBA00023180"/>
    </source>
</evidence>
<evidence type="ECO:0000256" key="2">
    <source>
        <dbReference type="ARBA" id="ARBA00022729"/>
    </source>
</evidence>
<protein>
    <recommendedName>
        <fullName evidence="7">Ig-like domain-containing protein</fullName>
    </recommendedName>
</protein>
<reference evidence="8 9" key="1">
    <citation type="submission" date="2021-06" db="EMBL/GenBank/DDBJ databases">
        <authorList>
            <person name="Palmer J.M."/>
        </authorList>
    </citation>
    <scope>NUCLEOTIDE SEQUENCE [LARGE SCALE GENOMIC DNA]</scope>
    <source>
        <strain evidence="8 9">CL_MEX2019</strain>
        <tissue evidence="8">Muscle</tissue>
    </source>
</reference>
<evidence type="ECO:0000313" key="9">
    <source>
        <dbReference type="Proteomes" id="UP001352852"/>
    </source>
</evidence>
<organism evidence="8 9">
    <name type="scientific">Characodon lateralis</name>
    <dbReference type="NCBI Taxonomy" id="208331"/>
    <lineage>
        <taxon>Eukaryota</taxon>
        <taxon>Metazoa</taxon>
        <taxon>Chordata</taxon>
        <taxon>Craniata</taxon>
        <taxon>Vertebrata</taxon>
        <taxon>Euteleostomi</taxon>
        <taxon>Actinopterygii</taxon>
        <taxon>Neopterygii</taxon>
        <taxon>Teleostei</taxon>
        <taxon>Neoteleostei</taxon>
        <taxon>Acanthomorphata</taxon>
        <taxon>Ovalentaria</taxon>
        <taxon>Atherinomorphae</taxon>
        <taxon>Cyprinodontiformes</taxon>
        <taxon>Goodeidae</taxon>
        <taxon>Characodon</taxon>
    </lineage>
</organism>
<sequence>MRLLIVLLLLFQGVQGKDLGKVSGYVGETITLPSGVDPSWTLSRIDWSIFINTTWIATFYKKVINTDRRPEYKGRLKLDEKSGNLTILSLCQSDALEYTVELLSKERQNVVNKIRLIVKQHLKQPTITAIQSTETEAGCTLLLSCSSPDNGVNYSWEIKPSCRHNSNISQSGASELLAFCQTSADPVNVTCTARNNTETASSDWTSKCKGPDKTHTSRDRCGLVFLFGFLVGAMVMVAGVLVYHFRGKISKAFQLF</sequence>
<keyword evidence="5" id="KW-1133">Transmembrane helix</keyword>
<keyword evidence="2 6" id="KW-0732">Signal</keyword>